<dbReference type="Pfam" id="PF12740">
    <property type="entry name" value="PETase"/>
    <property type="match status" value="1"/>
</dbReference>
<evidence type="ECO:0000313" key="3">
    <source>
        <dbReference type="Proteomes" id="UP000013165"/>
    </source>
</evidence>
<dbReference type="GO" id="GO:0016787">
    <property type="term" value="F:hydrolase activity"/>
    <property type="evidence" value="ECO:0007669"/>
    <property type="project" value="UniProtKB-KW"/>
</dbReference>
<dbReference type="InterPro" id="IPR029058">
    <property type="entry name" value="AB_hydrolase_fold"/>
</dbReference>
<dbReference type="HOGENOM" id="CLU_076307_1_0_6"/>
<dbReference type="SMR" id="N6WZI0"/>
<dbReference type="SUPFAM" id="SSF53474">
    <property type="entry name" value="alpha/beta-Hydrolases"/>
    <property type="match status" value="1"/>
</dbReference>
<protein>
    <submittedName>
        <fullName evidence="2">Alpha/beta hydrolase</fullName>
    </submittedName>
</protein>
<keyword evidence="2" id="KW-0378">Hydrolase</keyword>
<dbReference type="PANTHER" id="PTHR33428">
    <property type="entry name" value="CHLOROPHYLLASE-2, CHLOROPLASTIC"/>
    <property type="match status" value="1"/>
</dbReference>
<dbReference type="PANTHER" id="PTHR33428:SF14">
    <property type="entry name" value="CARBOXYLESTERASE TYPE B DOMAIN-CONTAINING PROTEIN"/>
    <property type="match status" value="1"/>
</dbReference>
<evidence type="ECO:0000313" key="2">
    <source>
        <dbReference type="EMBL" id="ENO16577.1"/>
    </source>
</evidence>
<proteinExistence type="predicted"/>
<accession>N6WZI0</accession>
<dbReference type="Proteomes" id="UP000013165">
    <property type="component" value="Unassembled WGS sequence"/>
</dbReference>
<comment type="caution">
    <text evidence="2">The sequence shown here is derived from an EMBL/GenBank/DDBJ whole genome shotgun (WGS) entry which is preliminary data.</text>
</comment>
<gene>
    <name evidence="2" type="ORF">J057_02685</name>
</gene>
<dbReference type="InterPro" id="IPR041127">
    <property type="entry name" value="PET_hydrolase/cutinase-like"/>
</dbReference>
<dbReference type="PATRIC" id="fig|626887.3.peg.516"/>
<sequence>MTPGGDSLAAYAEDGPFATTSQSGGFSCTIYRPISLQDDHPVILWGNGTGASPSTYGSGLRHWASWGFVVAAANTSNAGSGEEMLDCLDYLQGTSYADQLDFSNVGASGHSQGGGGTIMAARDNRITATAPVQPYILGLGHETSSQYQQTAPMLLLSGSVDTLAGPTLNQAPVYRRVDVPVFWATLRGASHFEPVGNMGDFRGITTAWWLYQLTGDADAADLFTGPCEVCGLSDWDVERKGL</sequence>
<evidence type="ECO:0000259" key="1">
    <source>
        <dbReference type="Pfam" id="PF12740"/>
    </source>
</evidence>
<dbReference type="EMBL" id="APLQ01000010">
    <property type="protein sequence ID" value="ENO16577.1"/>
    <property type="molecule type" value="Genomic_DNA"/>
</dbReference>
<reference evidence="2 3" key="1">
    <citation type="journal article" date="2013" name="Genome Announc.">
        <title>Genome Sequence of the Polycyclic Aromatic Hydrocarbon-Degrading Bacterium Strain Marinobacter nanhaiticus D15-8WT.</title>
        <authorList>
            <person name="Cui Z."/>
            <person name="Gao W."/>
            <person name="Li Q."/>
            <person name="Xu G."/>
            <person name="Zheng L."/>
        </authorList>
    </citation>
    <scope>NUCLEOTIDE SEQUENCE [LARGE SCALE GENOMIC DNA]</scope>
    <source>
        <strain evidence="2 3">D15-8W</strain>
    </source>
</reference>
<dbReference type="eggNOG" id="COG4188">
    <property type="taxonomic scope" value="Bacteria"/>
</dbReference>
<dbReference type="Gene3D" id="3.40.50.1820">
    <property type="entry name" value="alpha/beta hydrolase"/>
    <property type="match status" value="1"/>
</dbReference>
<organism evidence="2 3">
    <name type="scientific">Marinobacter nanhaiticus D15-8W</name>
    <dbReference type="NCBI Taxonomy" id="626887"/>
    <lineage>
        <taxon>Bacteria</taxon>
        <taxon>Pseudomonadati</taxon>
        <taxon>Pseudomonadota</taxon>
        <taxon>Gammaproteobacteria</taxon>
        <taxon>Pseudomonadales</taxon>
        <taxon>Marinobacteraceae</taxon>
        <taxon>Marinobacter</taxon>
    </lineage>
</organism>
<keyword evidence="3" id="KW-1185">Reference proteome</keyword>
<feature type="domain" description="PET hydrolase/cutinase-like" evidence="1">
    <location>
        <begin position="12"/>
        <end position="201"/>
    </location>
</feature>
<dbReference type="AlphaFoldDB" id="N6WZI0"/>
<dbReference type="STRING" id="626887.J057_02685"/>
<name>N6WZI0_9GAMM</name>